<dbReference type="Pfam" id="PF00780">
    <property type="entry name" value="CNH"/>
    <property type="match status" value="1"/>
</dbReference>
<feature type="domain" description="Rap-GAP" evidence="3">
    <location>
        <begin position="149"/>
        <end position="365"/>
    </location>
</feature>
<reference evidence="5" key="1">
    <citation type="journal article" date="2023" name="Insect Mol. Biol.">
        <title>Genome sequencing provides insights into the evolution of gene families encoding plant cell wall-degrading enzymes in longhorned beetles.</title>
        <authorList>
            <person name="Shin N.R."/>
            <person name="Okamura Y."/>
            <person name="Kirsch R."/>
            <person name="Pauchet Y."/>
        </authorList>
    </citation>
    <scope>NUCLEOTIDE SEQUENCE</scope>
    <source>
        <strain evidence="5">MMC_N1</strain>
    </source>
</reference>
<keyword evidence="6" id="KW-1185">Reference proteome</keyword>
<evidence type="ECO:0000259" key="3">
    <source>
        <dbReference type="PROSITE" id="PS50085"/>
    </source>
</evidence>
<dbReference type="SUPFAM" id="SSF111347">
    <property type="entry name" value="Rap/Ran-GAP"/>
    <property type="match status" value="1"/>
</dbReference>
<comment type="caution">
    <text evidence="5">The sequence shown here is derived from an EMBL/GenBank/DDBJ whole genome shotgun (WGS) entry which is preliminary data.</text>
</comment>
<evidence type="ECO:0000256" key="2">
    <source>
        <dbReference type="SAM" id="MobiDB-lite"/>
    </source>
</evidence>
<evidence type="ECO:0000256" key="1">
    <source>
        <dbReference type="ARBA" id="ARBA00022468"/>
    </source>
</evidence>
<dbReference type="InterPro" id="IPR035974">
    <property type="entry name" value="Rap/Ran-GAP_sf"/>
</dbReference>
<name>A0ABQ9JB89_9CUCU</name>
<evidence type="ECO:0000259" key="4">
    <source>
        <dbReference type="PROSITE" id="PS50219"/>
    </source>
</evidence>
<proteinExistence type="predicted"/>
<dbReference type="InterPro" id="IPR036322">
    <property type="entry name" value="WD40_repeat_dom_sf"/>
</dbReference>
<gene>
    <name evidence="5" type="ORF">NQ317_009832</name>
</gene>
<evidence type="ECO:0008006" key="7">
    <source>
        <dbReference type="Google" id="ProtNLM"/>
    </source>
</evidence>
<dbReference type="PANTHER" id="PTHR15711">
    <property type="entry name" value="RAP GTPASE-ACTIVATING PROTEIN"/>
    <property type="match status" value="1"/>
</dbReference>
<sequence>MGLNISIGLQQPEVDGQEHCRRFRIENGDSPGEKDEMFGSPSTPVLENPEYQTRWYFKYFLGKLHQNYVGLDNDKQAFFLSIVLNEDNNTCVPLCRAILFKKTGAQKISLPVLQNKVLTVKQILSNFPNMDKVEKGPKEIFSPDIQKDLLLLEEQEGSVNFKFGVIYMKQGQTTDDEILSNENGSYKFDQFLSLLGDKIKLKGWDKYRGGLDIKGDMTGKYSVYTIYEGHEIMFHVSTLLPYSRDNRQQVERKRHIGNDIVNIVFIDADDQEGVHSQFNPTCINAPDVFAVVTIDGNNQYRLSVFSDEAVPLFGPGLPCPPVFNDPYLFREFLLVKLINGEKATFETPTFARKRQRTLDMLIKDLYSEHMTDARMTMLNRRAFSDVLAETPRHSRLKEDSRQIEFVRIGQALKLEAIVRGDAPTSLASAGSAGTVFKRSPWEANCFYPVFPSQTIVCADSWGDSKLIIGTEEGVYIVEDGSSHRMLFDKSLQVRQLSVVEAHGILLLRGGLSSKEGKIYVFRLSQMETPAETKSRLEVKGPQNGKNEGANLYAISRPGGARLRMCVAIGKKLVMFQWKHSAAWTQWCPSSDTDTIDGFTFSLGTQKSFFKILKWYFKHFQRCLIEITLNETPTMMTILDSGWSPNSPSYGDILVCVGYKNHWDIVNGRTGYNQHLHAVEGTKVNLVTALDLYEDQEIQLLLCYNHTCHFQKINEESSSTSDFDFHWNSVPTDIVCAFPYVIAFTSNTMEIRLIVNGNLIHTMTMPKLQLIASKNDIFFATTAPEFFSNKTDRLFVDVRQQDFPKHSPPSSPPNASPEVRPLRIYRIPIHALSKSVHPDNNCTIARGSPPTWKSADSKLTIPEQPRVSRSATSSPVPPKGKTLPGAIK</sequence>
<dbReference type="PANTHER" id="PTHR15711:SF62">
    <property type="entry name" value="GTPASE-ACTIVATING RAP_RAN-GAP DOMAIN-LIKE PROTEIN 3"/>
    <property type="match status" value="1"/>
</dbReference>
<keyword evidence="1" id="KW-0343">GTPase activation</keyword>
<protein>
    <recommendedName>
        <fullName evidence="7">GTPase-activating Rap/Ran-GAP domain-like protein 3</fullName>
    </recommendedName>
</protein>
<dbReference type="Pfam" id="PF02145">
    <property type="entry name" value="Rap_GAP"/>
    <property type="match status" value="1"/>
</dbReference>
<evidence type="ECO:0000313" key="5">
    <source>
        <dbReference type="EMBL" id="KAJ8974903.1"/>
    </source>
</evidence>
<dbReference type="InterPro" id="IPR050989">
    <property type="entry name" value="Rap1_Ran_GAP"/>
</dbReference>
<dbReference type="InterPro" id="IPR001180">
    <property type="entry name" value="CNH_dom"/>
</dbReference>
<feature type="region of interest" description="Disordered" evidence="2">
    <location>
        <begin position="837"/>
        <end position="887"/>
    </location>
</feature>
<accession>A0ABQ9JB89</accession>
<dbReference type="PROSITE" id="PS50085">
    <property type="entry name" value="RAPGAP"/>
    <property type="match status" value="1"/>
</dbReference>
<dbReference type="SUPFAM" id="SSF50978">
    <property type="entry name" value="WD40 repeat-like"/>
    <property type="match status" value="1"/>
</dbReference>
<dbReference type="EMBL" id="JAPWTJ010000910">
    <property type="protein sequence ID" value="KAJ8974903.1"/>
    <property type="molecule type" value="Genomic_DNA"/>
</dbReference>
<dbReference type="Proteomes" id="UP001162164">
    <property type="component" value="Unassembled WGS sequence"/>
</dbReference>
<evidence type="ECO:0000313" key="6">
    <source>
        <dbReference type="Proteomes" id="UP001162164"/>
    </source>
</evidence>
<organism evidence="5 6">
    <name type="scientific">Molorchus minor</name>
    <dbReference type="NCBI Taxonomy" id="1323400"/>
    <lineage>
        <taxon>Eukaryota</taxon>
        <taxon>Metazoa</taxon>
        <taxon>Ecdysozoa</taxon>
        <taxon>Arthropoda</taxon>
        <taxon>Hexapoda</taxon>
        <taxon>Insecta</taxon>
        <taxon>Pterygota</taxon>
        <taxon>Neoptera</taxon>
        <taxon>Endopterygota</taxon>
        <taxon>Coleoptera</taxon>
        <taxon>Polyphaga</taxon>
        <taxon>Cucujiformia</taxon>
        <taxon>Chrysomeloidea</taxon>
        <taxon>Cerambycidae</taxon>
        <taxon>Lamiinae</taxon>
        <taxon>Monochamini</taxon>
        <taxon>Molorchus</taxon>
    </lineage>
</organism>
<dbReference type="PROSITE" id="PS50219">
    <property type="entry name" value="CNH"/>
    <property type="match status" value="1"/>
</dbReference>
<dbReference type="InterPro" id="IPR000331">
    <property type="entry name" value="Rap/Ran_GAP_dom"/>
</dbReference>
<feature type="domain" description="CNH" evidence="4">
    <location>
        <begin position="452"/>
        <end position="777"/>
    </location>
</feature>
<dbReference type="Gene3D" id="3.40.50.11210">
    <property type="entry name" value="Rap/Ran-GAP"/>
    <property type="match status" value="1"/>
</dbReference>